<dbReference type="Proteomes" id="UP000305401">
    <property type="component" value="Unassembled WGS sequence"/>
</dbReference>
<name>A0AC61S2F4_9BACT</name>
<keyword evidence="2" id="KW-1185">Reference proteome</keyword>
<protein>
    <submittedName>
        <fullName evidence="1">Transposase</fullName>
    </submittedName>
</protein>
<dbReference type="EMBL" id="SSTG01000261">
    <property type="protein sequence ID" value="THG39253.1"/>
    <property type="molecule type" value="Genomic_DNA"/>
</dbReference>
<reference evidence="1" key="1">
    <citation type="submission" date="2019-04" db="EMBL/GenBank/DDBJ databases">
        <title>Microbes associate with the intestines of laboratory mice.</title>
        <authorList>
            <person name="Navarre W."/>
            <person name="Wong E."/>
            <person name="Huang K.C."/>
            <person name="Tropini C."/>
            <person name="Ng K."/>
            <person name="Yu B."/>
        </authorList>
    </citation>
    <scope>NUCLEOTIDE SEQUENCE</scope>
    <source>
        <strain evidence="1">NM86_A22</strain>
    </source>
</reference>
<evidence type="ECO:0000313" key="1">
    <source>
        <dbReference type="EMBL" id="THG39253.1"/>
    </source>
</evidence>
<sequence>MMKHTFEEKLNYIRLVLKGEPQSQICRKYKLGQHYLENLIDRYKLYGEAGLRQKTHNAISPVNKERLVRLFEENGVTLRQICNQYSVSKTALESWVRQVRTRGYKSLYETQRRGRPPKNSMARPKKKEPQTELERLQAENLRLKAENALLKKVKALVEEQDARARLNGQKPSTN</sequence>
<evidence type="ECO:0000313" key="2">
    <source>
        <dbReference type="Proteomes" id="UP000305401"/>
    </source>
</evidence>
<proteinExistence type="predicted"/>
<comment type="caution">
    <text evidence="1">The sequence shown here is derived from an EMBL/GenBank/DDBJ whole genome shotgun (WGS) entry which is preliminary data.</text>
</comment>
<gene>
    <name evidence="1" type="ORF">E5990_11240</name>
</gene>
<accession>A0AC61S2F4</accession>
<organism evidence="1 2">
    <name type="scientific">Muribaculum caecicola</name>
    <dbReference type="NCBI Taxonomy" id="3038144"/>
    <lineage>
        <taxon>Bacteria</taxon>
        <taxon>Pseudomonadati</taxon>
        <taxon>Bacteroidota</taxon>
        <taxon>Bacteroidia</taxon>
        <taxon>Bacteroidales</taxon>
        <taxon>Muribaculaceae</taxon>
        <taxon>Muribaculum</taxon>
    </lineage>
</organism>